<feature type="region of interest" description="Disordered" evidence="1">
    <location>
        <begin position="184"/>
        <end position="217"/>
    </location>
</feature>
<evidence type="ECO:0000256" key="1">
    <source>
        <dbReference type="SAM" id="MobiDB-lite"/>
    </source>
</evidence>
<dbReference type="KEGG" id="nft:FBF37_01245"/>
<sequence>MNELGKTSIERTASPEDLEAVKDFIIECLADGQSMTVRQLSQQWCEAHGSKSLIKAGLFNEKIRQALSEIEAKEDRSFGCLKKTVVQDTNTTVTYYHLSGAAEGYQPAVMEPVDLADKLRSRLQEAINTVTNDYSPIDPGWAANARCAGMEIDKVHDGMCKECPVQSDCLRTAIREGYNLRHRDTRTSGVRGGYSPAGQQEKVEEVRKLMHGSSQKA</sequence>
<evidence type="ECO:0000313" key="3">
    <source>
        <dbReference type="Proteomes" id="UP000310639"/>
    </source>
</evidence>
<dbReference type="AlphaFoldDB" id="A0A4P9A2T5"/>
<dbReference type="OrthoDB" id="4954884at2"/>
<reference evidence="2 3" key="1">
    <citation type="submission" date="2019-04" db="EMBL/GenBank/DDBJ databases">
        <title>Saccharibacteria TM7 genomes.</title>
        <authorList>
            <person name="Bor B."/>
            <person name="He X."/>
            <person name="Chen T."/>
            <person name="Dewhirst F.E."/>
        </authorList>
    </citation>
    <scope>NUCLEOTIDE SEQUENCE [LARGE SCALE GENOMIC DNA]</scope>
    <source>
        <strain evidence="2 3">BB001</strain>
    </source>
</reference>
<keyword evidence="3" id="KW-1185">Reference proteome</keyword>
<gene>
    <name evidence="2" type="ORF">FBF37_01245</name>
</gene>
<dbReference type="Proteomes" id="UP000310639">
    <property type="component" value="Chromosome"/>
</dbReference>
<accession>A0A4P9A2T5</accession>
<protein>
    <recommendedName>
        <fullName evidence="4">4Fe-4S Wbl-type domain-containing protein</fullName>
    </recommendedName>
</protein>
<dbReference type="RefSeq" id="WP_138078721.1">
    <property type="nucleotide sequence ID" value="NZ_CP040004.1"/>
</dbReference>
<proteinExistence type="predicted"/>
<organism evidence="2 3">
    <name type="scientific">Candidatus Nanosynbacter featherlites</name>
    <dbReference type="NCBI Taxonomy" id="2572088"/>
    <lineage>
        <taxon>Bacteria</taxon>
        <taxon>Candidatus Saccharimonadota</taxon>
        <taxon>Candidatus Saccharimonadia</taxon>
        <taxon>Candidatus Nanosynbacterales</taxon>
        <taxon>Candidatus Nanosynbacteraceae</taxon>
        <taxon>Candidatus Nanosynbacter</taxon>
    </lineage>
</organism>
<dbReference type="EMBL" id="CP040004">
    <property type="protein sequence ID" value="QCT42098.1"/>
    <property type="molecule type" value="Genomic_DNA"/>
</dbReference>
<name>A0A4P9A2T5_9BACT</name>
<evidence type="ECO:0000313" key="2">
    <source>
        <dbReference type="EMBL" id="QCT42098.1"/>
    </source>
</evidence>
<evidence type="ECO:0008006" key="4">
    <source>
        <dbReference type="Google" id="ProtNLM"/>
    </source>
</evidence>